<dbReference type="Proteomes" id="UP000824201">
    <property type="component" value="Unassembled WGS sequence"/>
</dbReference>
<protein>
    <recommendedName>
        <fullName evidence="3">histidine kinase</fullName>
        <ecNumber evidence="3">2.7.13.3</ecNumber>
    </recommendedName>
</protein>
<keyword evidence="8" id="KW-0547">Nucleotide-binding</keyword>
<dbReference type="AlphaFoldDB" id="A0A9D1EF41"/>
<dbReference type="SMART" id="SM00388">
    <property type="entry name" value="HisKA"/>
    <property type="match status" value="1"/>
</dbReference>
<evidence type="ECO:0000256" key="1">
    <source>
        <dbReference type="ARBA" id="ARBA00000085"/>
    </source>
</evidence>
<dbReference type="EMBL" id="DVHN01000087">
    <property type="protein sequence ID" value="HIR88743.1"/>
    <property type="molecule type" value="Genomic_DNA"/>
</dbReference>
<evidence type="ECO:0000313" key="16">
    <source>
        <dbReference type="EMBL" id="HIR88743.1"/>
    </source>
</evidence>
<sequence>MGVILISLIGIIGWFMLCFYRIHKQLKEWSDQMEMTDSMSNQRLLTNLRSKSFQRLCRTINQRLEEGQRVRIQQEHASNELKYTISCISHDIRTPLTGAAGYLELLLETTDPVKQQKYETIIQKRLQDLEKMLEELFLYTKLSQEEYSLECSLIQPFPILCEVMADYYERIMNSKLEPSISFSKENIEFLAEPESLKRIFRNLIQNAISYGSEYLIIEQREEQILFRNRVQIGKSIDVTRIFDRFYKADHSRHEKSSGLGLSIVKQLMEKMGGMVDAVLDKEELIISLAFRK</sequence>
<evidence type="ECO:0000256" key="4">
    <source>
        <dbReference type="ARBA" id="ARBA00022475"/>
    </source>
</evidence>
<organism evidence="16 17">
    <name type="scientific">Candidatus Fimimorpha faecalis</name>
    <dbReference type="NCBI Taxonomy" id="2840824"/>
    <lineage>
        <taxon>Bacteria</taxon>
        <taxon>Bacillati</taxon>
        <taxon>Bacillota</taxon>
        <taxon>Clostridia</taxon>
        <taxon>Eubacteriales</taxon>
        <taxon>Candidatus Fimimorpha</taxon>
    </lineage>
</organism>
<dbReference type="InterPro" id="IPR050398">
    <property type="entry name" value="HssS/ArlS-like"/>
</dbReference>
<dbReference type="InterPro" id="IPR005467">
    <property type="entry name" value="His_kinase_dom"/>
</dbReference>
<proteinExistence type="predicted"/>
<dbReference type="SUPFAM" id="SSF47384">
    <property type="entry name" value="Homodimeric domain of signal transducing histidine kinase"/>
    <property type="match status" value="1"/>
</dbReference>
<evidence type="ECO:0000256" key="8">
    <source>
        <dbReference type="ARBA" id="ARBA00022741"/>
    </source>
</evidence>
<dbReference type="EC" id="2.7.13.3" evidence="3"/>
<dbReference type="InterPro" id="IPR008358">
    <property type="entry name" value="Sig_transdc_His_kin/Pase_MprB"/>
</dbReference>
<dbReference type="Pfam" id="PF02518">
    <property type="entry name" value="HATPase_c"/>
    <property type="match status" value="1"/>
</dbReference>
<dbReference type="InterPro" id="IPR003594">
    <property type="entry name" value="HATPase_dom"/>
</dbReference>
<reference evidence="16" key="1">
    <citation type="submission" date="2020-10" db="EMBL/GenBank/DDBJ databases">
        <authorList>
            <person name="Gilroy R."/>
        </authorList>
    </citation>
    <scope>NUCLEOTIDE SEQUENCE</scope>
    <source>
        <strain evidence="16">ChiW13-3771</strain>
    </source>
</reference>
<keyword evidence="5" id="KW-0597">Phosphoprotein</keyword>
<dbReference type="SMART" id="SM00387">
    <property type="entry name" value="HATPase_c"/>
    <property type="match status" value="1"/>
</dbReference>
<evidence type="ECO:0000259" key="15">
    <source>
        <dbReference type="PROSITE" id="PS50109"/>
    </source>
</evidence>
<keyword evidence="12" id="KW-0902">Two-component regulatory system</keyword>
<evidence type="ECO:0000256" key="7">
    <source>
        <dbReference type="ARBA" id="ARBA00022692"/>
    </source>
</evidence>
<evidence type="ECO:0000256" key="5">
    <source>
        <dbReference type="ARBA" id="ARBA00022553"/>
    </source>
</evidence>
<dbReference type="Gene3D" id="3.30.565.10">
    <property type="entry name" value="Histidine kinase-like ATPase, C-terminal domain"/>
    <property type="match status" value="1"/>
</dbReference>
<dbReference type="GO" id="GO:0005524">
    <property type="term" value="F:ATP binding"/>
    <property type="evidence" value="ECO:0007669"/>
    <property type="project" value="UniProtKB-KW"/>
</dbReference>
<evidence type="ECO:0000256" key="14">
    <source>
        <dbReference type="SAM" id="Phobius"/>
    </source>
</evidence>
<reference evidence="16" key="2">
    <citation type="journal article" date="2021" name="PeerJ">
        <title>Extensive microbial diversity within the chicken gut microbiome revealed by metagenomics and culture.</title>
        <authorList>
            <person name="Gilroy R."/>
            <person name="Ravi A."/>
            <person name="Getino M."/>
            <person name="Pursley I."/>
            <person name="Horton D.L."/>
            <person name="Alikhan N.F."/>
            <person name="Baker D."/>
            <person name="Gharbi K."/>
            <person name="Hall N."/>
            <person name="Watson M."/>
            <person name="Adriaenssens E.M."/>
            <person name="Foster-Nyarko E."/>
            <person name="Jarju S."/>
            <person name="Secka A."/>
            <person name="Antonio M."/>
            <person name="Oren A."/>
            <person name="Chaudhuri R.R."/>
            <person name="La Ragione R."/>
            <person name="Hildebrand F."/>
            <person name="Pallen M.J."/>
        </authorList>
    </citation>
    <scope>NUCLEOTIDE SEQUENCE</scope>
    <source>
        <strain evidence="16">ChiW13-3771</strain>
    </source>
</reference>
<evidence type="ECO:0000256" key="6">
    <source>
        <dbReference type="ARBA" id="ARBA00022679"/>
    </source>
</evidence>
<dbReference type="CDD" id="cd00075">
    <property type="entry name" value="HATPase"/>
    <property type="match status" value="1"/>
</dbReference>
<evidence type="ECO:0000256" key="12">
    <source>
        <dbReference type="ARBA" id="ARBA00023012"/>
    </source>
</evidence>
<comment type="caution">
    <text evidence="16">The sequence shown here is derived from an EMBL/GenBank/DDBJ whole genome shotgun (WGS) entry which is preliminary data.</text>
</comment>
<keyword evidence="4" id="KW-1003">Cell membrane</keyword>
<keyword evidence="7 14" id="KW-0812">Transmembrane</keyword>
<evidence type="ECO:0000256" key="3">
    <source>
        <dbReference type="ARBA" id="ARBA00012438"/>
    </source>
</evidence>
<dbReference type="PRINTS" id="PR01780">
    <property type="entry name" value="LANTIREGPROT"/>
</dbReference>
<dbReference type="InterPro" id="IPR003661">
    <property type="entry name" value="HisK_dim/P_dom"/>
</dbReference>
<keyword evidence="13 14" id="KW-0472">Membrane</keyword>
<dbReference type="PANTHER" id="PTHR45528:SF1">
    <property type="entry name" value="SENSOR HISTIDINE KINASE CPXA"/>
    <property type="match status" value="1"/>
</dbReference>
<dbReference type="InterPro" id="IPR036890">
    <property type="entry name" value="HATPase_C_sf"/>
</dbReference>
<dbReference type="PANTHER" id="PTHR45528">
    <property type="entry name" value="SENSOR HISTIDINE KINASE CPXA"/>
    <property type="match status" value="1"/>
</dbReference>
<dbReference type="PROSITE" id="PS50109">
    <property type="entry name" value="HIS_KIN"/>
    <property type="match status" value="1"/>
</dbReference>
<accession>A0A9D1EF41</accession>
<keyword evidence="6" id="KW-0808">Transferase</keyword>
<comment type="catalytic activity">
    <reaction evidence="1">
        <text>ATP + protein L-histidine = ADP + protein N-phospho-L-histidine.</text>
        <dbReference type="EC" id="2.7.13.3"/>
    </reaction>
</comment>
<dbReference type="Gene3D" id="1.10.287.130">
    <property type="match status" value="1"/>
</dbReference>
<dbReference type="InterPro" id="IPR036097">
    <property type="entry name" value="HisK_dim/P_sf"/>
</dbReference>
<evidence type="ECO:0000256" key="10">
    <source>
        <dbReference type="ARBA" id="ARBA00022840"/>
    </source>
</evidence>
<evidence type="ECO:0000256" key="11">
    <source>
        <dbReference type="ARBA" id="ARBA00022989"/>
    </source>
</evidence>
<dbReference type="Pfam" id="PF00512">
    <property type="entry name" value="HisKA"/>
    <property type="match status" value="1"/>
</dbReference>
<keyword evidence="10" id="KW-0067">ATP-binding</keyword>
<comment type="subcellular location">
    <subcellularLocation>
        <location evidence="2">Cell membrane</location>
        <topology evidence="2">Multi-pass membrane protein</topology>
    </subcellularLocation>
</comment>
<dbReference type="GO" id="GO:0000155">
    <property type="term" value="F:phosphorelay sensor kinase activity"/>
    <property type="evidence" value="ECO:0007669"/>
    <property type="project" value="InterPro"/>
</dbReference>
<evidence type="ECO:0000256" key="13">
    <source>
        <dbReference type="ARBA" id="ARBA00023136"/>
    </source>
</evidence>
<evidence type="ECO:0000256" key="2">
    <source>
        <dbReference type="ARBA" id="ARBA00004651"/>
    </source>
</evidence>
<evidence type="ECO:0000256" key="9">
    <source>
        <dbReference type="ARBA" id="ARBA00022777"/>
    </source>
</evidence>
<dbReference type="GO" id="GO:0005886">
    <property type="term" value="C:plasma membrane"/>
    <property type="evidence" value="ECO:0007669"/>
    <property type="project" value="UniProtKB-SubCell"/>
</dbReference>
<feature type="transmembrane region" description="Helical" evidence="14">
    <location>
        <begin position="6"/>
        <end position="23"/>
    </location>
</feature>
<gene>
    <name evidence="16" type="ORF">IAC96_07315</name>
</gene>
<evidence type="ECO:0000313" key="17">
    <source>
        <dbReference type="Proteomes" id="UP000824201"/>
    </source>
</evidence>
<keyword evidence="9 16" id="KW-0418">Kinase</keyword>
<feature type="domain" description="Histidine kinase" evidence="15">
    <location>
        <begin position="87"/>
        <end position="275"/>
    </location>
</feature>
<dbReference type="CDD" id="cd00082">
    <property type="entry name" value="HisKA"/>
    <property type="match status" value="1"/>
</dbReference>
<dbReference type="SUPFAM" id="SSF55874">
    <property type="entry name" value="ATPase domain of HSP90 chaperone/DNA topoisomerase II/histidine kinase"/>
    <property type="match status" value="1"/>
</dbReference>
<name>A0A9D1EF41_9FIRM</name>
<keyword evidence="11 14" id="KW-1133">Transmembrane helix</keyword>